<evidence type="ECO:0000256" key="3">
    <source>
        <dbReference type="ARBA" id="ARBA00022448"/>
    </source>
</evidence>
<keyword evidence="7 8" id="KW-0472">Membrane</keyword>
<dbReference type="GO" id="GO:0055085">
    <property type="term" value="P:transmembrane transport"/>
    <property type="evidence" value="ECO:0007669"/>
    <property type="project" value="TreeGrafter"/>
</dbReference>
<reference evidence="9" key="2">
    <citation type="journal article" date="2021" name="PeerJ">
        <title>Extensive microbial diversity within the chicken gut microbiome revealed by metagenomics and culture.</title>
        <authorList>
            <person name="Gilroy R."/>
            <person name="Ravi A."/>
            <person name="Getino M."/>
            <person name="Pursley I."/>
            <person name="Horton D.L."/>
            <person name="Alikhan N.F."/>
            <person name="Baker D."/>
            <person name="Gharbi K."/>
            <person name="Hall N."/>
            <person name="Watson M."/>
            <person name="Adriaenssens E.M."/>
            <person name="Foster-Nyarko E."/>
            <person name="Jarju S."/>
            <person name="Secka A."/>
            <person name="Antonio M."/>
            <person name="Oren A."/>
            <person name="Chaudhuri R.R."/>
            <person name="La Ragione R."/>
            <person name="Hildebrand F."/>
            <person name="Pallen M.J."/>
        </authorList>
    </citation>
    <scope>NUCLEOTIDE SEQUENCE</scope>
    <source>
        <strain evidence="9">ChiSjej4B22-8148</strain>
    </source>
</reference>
<feature type="transmembrane region" description="Helical" evidence="8">
    <location>
        <begin position="74"/>
        <end position="97"/>
    </location>
</feature>
<sequence>MEIKWIKLGALAAVFCLVVKYSGEIFRAGGLVLGTIRPLLFGCVLAYVLNIFMKKLEKIYFPKRTEIWVTRTRRPVCVTVSIVSVLLLAVFFFGMIIPALGECIHILTRDLPGFFGEVQRWLIQVLQDTPELQEYVEGLEIDWAQLTRKAGELLGQGLEGLFNSAFSAANMVISGIATLVIATIFAIYLLFQKERLKGQVRKTAEAYLPEYPRRKAEEFLGLAHETFTSFITGQLTEACIIGVLCTAGMMVLRLPYAQITGMTVGVTALIPVMGAYMGAALGAFMIMTQSPVQALIFLVFLVILQQVEGNLIYPRVVGGSIGLPALWVLASVTLGGGLFGIPGMLLGVPLTATLYKWFRMAVNEKLARKSGPYRSDNPV</sequence>
<evidence type="ECO:0000256" key="7">
    <source>
        <dbReference type="ARBA" id="ARBA00023136"/>
    </source>
</evidence>
<dbReference type="Proteomes" id="UP000886757">
    <property type="component" value="Unassembled WGS sequence"/>
</dbReference>
<feature type="transmembrane region" description="Helical" evidence="8">
    <location>
        <begin position="325"/>
        <end position="350"/>
    </location>
</feature>
<reference evidence="9" key="1">
    <citation type="submission" date="2020-10" db="EMBL/GenBank/DDBJ databases">
        <authorList>
            <person name="Gilroy R."/>
        </authorList>
    </citation>
    <scope>NUCLEOTIDE SEQUENCE</scope>
    <source>
        <strain evidence="9">ChiSjej4B22-8148</strain>
    </source>
</reference>
<evidence type="ECO:0000256" key="6">
    <source>
        <dbReference type="ARBA" id="ARBA00022989"/>
    </source>
</evidence>
<keyword evidence="5 8" id="KW-0812">Transmembrane</keyword>
<keyword evidence="4" id="KW-1003">Cell membrane</keyword>
<feature type="transmembrane region" description="Helical" evidence="8">
    <location>
        <begin position="168"/>
        <end position="191"/>
    </location>
</feature>
<dbReference type="GO" id="GO:0005886">
    <property type="term" value="C:plasma membrane"/>
    <property type="evidence" value="ECO:0007669"/>
    <property type="project" value="UniProtKB-SubCell"/>
</dbReference>
<evidence type="ECO:0000256" key="2">
    <source>
        <dbReference type="ARBA" id="ARBA00009773"/>
    </source>
</evidence>
<keyword evidence="3" id="KW-0813">Transport</keyword>
<dbReference type="EMBL" id="DVGK01000004">
    <property type="protein sequence ID" value="HIR12333.1"/>
    <property type="molecule type" value="Genomic_DNA"/>
</dbReference>
<feature type="transmembrane region" description="Helical" evidence="8">
    <location>
        <begin position="294"/>
        <end position="313"/>
    </location>
</feature>
<evidence type="ECO:0000313" key="9">
    <source>
        <dbReference type="EMBL" id="HIR12333.1"/>
    </source>
</evidence>
<dbReference type="PANTHER" id="PTHR21716">
    <property type="entry name" value="TRANSMEMBRANE PROTEIN"/>
    <property type="match status" value="1"/>
</dbReference>
<gene>
    <name evidence="9" type="ORF">IAB31_00205</name>
</gene>
<evidence type="ECO:0000313" key="10">
    <source>
        <dbReference type="Proteomes" id="UP000886757"/>
    </source>
</evidence>
<dbReference type="AlphaFoldDB" id="A0A9D1A9A1"/>
<dbReference type="Pfam" id="PF01594">
    <property type="entry name" value="AI-2E_transport"/>
    <property type="match status" value="1"/>
</dbReference>
<name>A0A9D1A9A1_9FIRM</name>
<accession>A0A9D1A9A1</accession>
<feature type="transmembrane region" description="Helical" evidence="8">
    <location>
        <begin position="238"/>
        <end position="256"/>
    </location>
</feature>
<evidence type="ECO:0000256" key="1">
    <source>
        <dbReference type="ARBA" id="ARBA00004651"/>
    </source>
</evidence>
<evidence type="ECO:0000256" key="5">
    <source>
        <dbReference type="ARBA" id="ARBA00022692"/>
    </source>
</evidence>
<proteinExistence type="inferred from homology"/>
<organism evidence="9 10">
    <name type="scientific">Candidatus Choladousia intestinavium</name>
    <dbReference type="NCBI Taxonomy" id="2840727"/>
    <lineage>
        <taxon>Bacteria</taxon>
        <taxon>Bacillati</taxon>
        <taxon>Bacillota</taxon>
        <taxon>Clostridia</taxon>
        <taxon>Lachnospirales</taxon>
        <taxon>Lachnospiraceae</taxon>
        <taxon>Lachnospiraceae incertae sedis</taxon>
        <taxon>Candidatus Choladousia</taxon>
    </lineage>
</organism>
<comment type="caution">
    <text evidence="9">The sequence shown here is derived from an EMBL/GenBank/DDBJ whole genome shotgun (WGS) entry which is preliminary data.</text>
</comment>
<evidence type="ECO:0000256" key="4">
    <source>
        <dbReference type="ARBA" id="ARBA00022475"/>
    </source>
</evidence>
<dbReference type="InterPro" id="IPR002549">
    <property type="entry name" value="AI-2E-like"/>
</dbReference>
<feature type="transmembrane region" description="Helical" evidence="8">
    <location>
        <begin position="268"/>
        <end position="287"/>
    </location>
</feature>
<feature type="transmembrane region" description="Helical" evidence="8">
    <location>
        <begin position="32"/>
        <end position="53"/>
    </location>
</feature>
<comment type="similarity">
    <text evidence="2">Belongs to the autoinducer-2 exporter (AI-2E) (TC 2.A.86) family.</text>
</comment>
<comment type="subcellular location">
    <subcellularLocation>
        <location evidence="1">Cell membrane</location>
        <topology evidence="1">Multi-pass membrane protein</topology>
    </subcellularLocation>
</comment>
<dbReference type="PANTHER" id="PTHR21716:SF53">
    <property type="entry name" value="PERMEASE PERM-RELATED"/>
    <property type="match status" value="1"/>
</dbReference>
<evidence type="ECO:0000256" key="8">
    <source>
        <dbReference type="SAM" id="Phobius"/>
    </source>
</evidence>
<protein>
    <submittedName>
        <fullName evidence="9">AI-2E family transporter</fullName>
    </submittedName>
</protein>
<keyword evidence="6 8" id="KW-1133">Transmembrane helix</keyword>